<evidence type="ECO:0000313" key="1">
    <source>
        <dbReference type="EMBL" id="KAK7289685.1"/>
    </source>
</evidence>
<gene>
    <name evidence="1" type="ORF">RIF29_03523</name>
</gene>
<dbReference type="AlphaFoldDB" id="A0AAN9P8T5"/>
<evidence type="ECO:0000313" key="2">
    <source>
        <dbReference type="Proteomes" id="UP001372338"/>
    </source>
</evidence>
<sequence>MDEVPVRFGPWFLLPLVLSVLRCCRCDFCCIGFFLLYLSRSICSVSLSITLSLSSALPSSNARGEDLRRRGTRYSLDSRREIEEKKKLPISHLKGQHDEIEAKFFEGRAS</sequence>
<name>A0AAN9P8T5_CROPI</name>
<reference evidence="1 2" key="1">
    <citation type="submission" date="2024-01" db="EMBL/GenBank/DDBJ databases">
        <title>The genomes of 5 underutilized Papilionoideae crops provide insights into root nodulation and disease resistanc.</title>
        <authorList>
            <person name="Yuan L."/>
        </authorList>
    </citation>
    <scope>NUCLEOTIDE SEQUENCE [LARGE SCALE GENOMIC DNA]</scope>
    <source>
        <strain evidence="1">ZHUSHIDOU_FW_LH</strain>
        <tissue evidence="1">Leaf</tissue>
    </source>
</reference>
<dbReference type="Proteomes" id="UP001372338">
    <property type="component" value="Unassembled WGS sequence"/>
</dbReference>
<protein>
    <submittedName>
        <fullName evidence="1">Uncharacterized protein</fullName>
    </submittedName>
</protein>
<dbReference type="EMBL" id="JAYWIO010000001">
    <property type="protein sequence ID" value="KAK7289685.1"/>
    <property type="molecule type" value="Genomic_DNA"/>
</dbReference>
<proteinExistence type="predicted"/>
<organism evidence="1 2">
    <name type="scientific">Crotalaria pallida</name>
    <name type="common">Smooth rattlebox</name>
    <name type="synonym">Crotalaria striata</name>
    <dbReference type="NCBI Taxonomy" id="3830"/>
    <lineage>
        <taxon>Eukaryota</taxon>
        <taxon>Viridiplantae</taxon>
        <taxon>Streptophyta</taxon>
        <taxon>Embryophyta</taxon>
        <taxon>Tracheophyta</taxon>
        <taxon>Spermatophyta</taxon>
        <taxon>Magnoliopsida</taxon>
        <taxon>eudicotyledons</taxon>
        <taxon>Gunneridae</taxon>
        <taxon>Pentapetalae</taxon>
        <taxon>rosids</taxon>
        <taxon>fabids</taxon>
        <taxon>Fabales</taxon>
        <taxon>Fabaceae</taxon>
        <taxon>Papilionoideae</taxon>
        <taxon>50 kb inversion clade</taxon>
        <taxon>genistoids sensu lato</taxon>
        <taxon>core genistoids</taxon>
        <taxon>Crotalarieae</taxon>
        <taxon>Crotalaria</taxon>
    </lineage>
</organism>
<keyword evidence="2" id="KW-1185">Reference proteome</keyword>
<accession>A0AAN9P8T5</accession>
<comment type="caution">
    <text evidence="1">The sequence shown here is derived from an EMBL/GenBank/DDBJ whole genome shotgun (WGS) entry which is preliminary data.</text>
</comment>